<gene>
    <name evidence="1" type="ORF">BU26DRAFT_511274</name>
</gene>
<dbReference type="Proteomes" id="UP000800094">
    <property type="component" value="Unassembled WGS sequence"/>
</dbReference>
<organism evidence="1 2">
    <name type="scientific">Trematosphaeria pertusa</name>
    <dbReference type="NCBI Taxonomy" id="390896"/>
    <lineage>
        <taxon>Eukaryota</taxon>
        <taxon>Fungi</taxon>
        <taxon>Dikarya</taxon>
        <taxon>Ascomycota</taxon>
        <taxon>Pezizomycotina</taxon>
        <taxon>Dothideomycetes</taxon>
        <taxon>Pleosporomycetidae</taxon>
        <taxon>Pleosporales</taxon>
        <taxon>Massarineae</taxon>
        <taxon>Trematosphaeriaceae</taxon>
        <taxon>Trematosphaeria</taxon>
    </lineage>
</organism>
<sequence length="155" mass="16855">MISTLMEAGTKTYFHHRVTIIETPLQLPGASIVATGALPFLETASKKSEGLRRASTACVGSKAKTPPVAHVISTTDRHTSHHYVLFLVVLSRLMLVNPIRFAKSVGSHCKNGRRTIGSIRFLRLTREEAGRGGAYRAITNTFGPKSKPIIAIDDC</sequence>
<evidence type="ECO:0000313" key="1">
    <source>
        <dbReference type="EMBL" id="KAF2241899.1"/>
    </source>
</evidence>
<dbReference type="AlphaFoldDB" id="A0A6A6HVH6"/>
<dbReference type="EMBL" id="ML987210">
    <property type="protein sequence ID" value="KAF2241899.1"/>
    <property type="molecule type" value="Genomic_DNA"/>
</dbReference>
<accession>A0A6A6HVH6</accession>
<reference evidence="1" key="1">
    <citation type="journal article" date="2020" name="Stud. Mycol.">
        <title>101 Dothideomycetes genomes: a test case for predicting lifestyles and emergence of pathogens.</title>
        <authorList>
            <person name="Haridas S."/>
            <person name="Albert R."/>
            <person name="Binder M."/>
            <person name="Bloem J."/>
            <person name="Labutti K."/>
            <person name="Salamov A."/>
            <person name="Andreopoulos B."/>
            <person name="Baker S."/>
            <person name="Barry K."/>
            <person name="Bills G."/>
            <person name="Bluhm B."/>
            <person name="Cannon C."/>
            <person name="Castanera R."/>
            <person name="Culley D."/>
            <person name="Daum C."/>
            <person name="Ezra D."/>
            <person name="Gonzalez J."/>
            <person name="Henrissat B."/>
            <person name="Kuo A."/>
            <person name="Liang C."/>
            <person name="Lipzen A."/>
            <person name="Lutzoni F."/>
            <person name="Magnuson J."/>
            <person name="Mondo S."/>
            <person name="Nolan M."/>
            <person name="Ohm R."/>
            <person name="Pangilinan J."/>
            <person name="Park H.-J."/>
            <person name="Ramirez L."/>
            <person name="Alfaro M."/>
            <person name="Sun H."/>
            <person name="Tritt A."/>
            <person name="Yoshinaga Y."/>
            <person name="Zwiers L.-H."/>
            <person name="Turgeon B."/>
            <person name="Goodwin S."/>
            <person name="Spatafora J."/>
            <person name="Crous P."/>
            <person name="Grigoriev I."/>
        </authorList>
    </citation>
    <scope>NUCLEOTIDE SEQUENCE</scope>
    <source>
        <strain evidence="1">CBS 122368</strain>
    </source>
</reference>
<proteinExistence type="predicted"/>
<protein>
    <submittedName>
        <fullName evidence="1">Uncharacterized protein</fullName>
    </submittedName>
</protein>
<name>A0A6A6HVH6_9PLEO</name>
<dbReference type="GeneID" id="54580614"/>
<keyword evidence="2" id="KW-1185">Reference proteome</keyword>
<dbReference type="RefSeq" id="XP_033676903.1">
    <property type="nucleotide sequence ID" value="XM_033827284.1"/>
</dbReference>
<evidence type="ECO:0000313" key="2">
    <source>
        <dbReference type="Proteomes" id="UP000800094"/>
    </source>
</evidence>